<reference evidence="2 3" key="1">
    <citation type="submission" date="2024-11" db="EMBL/GenBank/DDBJ databases">
        <authorList>
            <person name="Heng Y.C."/>
            <person name="Lim A.C.H."/>
            <person name="Lee J.K.Y."/>
            <person name="Kittelmann S."/>
        </authorList>
    </citation>
    <scope>NUCLEOTIDE SEQUENCE [LARGE SCALE GENOMIC DNA]</scope>
    <source>
        <strain evidence="2 3">WILCCON 0114</strain>
    </source>
</reference>
<keyword evidence="1" id="KW-0812">Transmembrane</keyword>
<feature type="transmembrane region" description="Helical" evidence="1">
    <location>
        <begin position="84"/>
        <end position="102"/>
    </location>
</feature>
<organism evidence="2 3">
    <name type="scientific">Clostridium neuense</name>
    <dbReference type="NCBI Taxonomy" id="1728934"/>
    <lineage>
        <taxon>Bacteria</taxon>
        <taxon>Bacillati</taxon>
        <taxon>Bacillota</taxon>
        <taxon>Clostridia</taxon>
        <taxon>Eubacteriales</taxon>
        <taxon>Clostridiaceae</taxon>
        <taxon>Clostridium</taxon>
    </lineage>
</organism>
<gene>
    <name evidence="2" type="ORF">ACJDT4_11930</name>
</gene>
<keyword evidence="1" id="KW-1133">Transmembrane helix</keyword>
<evidence type="ECO:0000313" key="2">
    <source>
        <dbReference type="EMBL" id="MFL0251135.1"/>
    </source>
</evidence>
<dbReference type="Proteomes" id="UP001623592">
    <property type="component" value="Unassembled WGS sequence"/>
</dbReference>
<accession>A0ABW8TI32</accession>
<name>A0ABW8TI32_9CLOT</name>
<comment type="caution">
    <text evidence="2">The sequence shown here is derived from an EMBL/GenBank/DDBJ whole genome shotgun (WGS) entry which is preliminary data.</text>
</comment>
<keyword evidence="1" id="KW-0472">Membrane</keyword>
<protein>
    <submittedName>
        <fullName evidence="2">Uncharacterized protein</fullName>
    </submittedName>
</protein>
<feature type="transmembrane region" description="Helical" evidence="1">
    <location>
        <begin position="12"/>
        <end position="43"/>
    </location>
</feature>
<sequence length="109" mass="11635">MNEIQKNNAGTLGLISLVLVIIGFIIPILGAAYIVPIALLICTISLHERIGGTSVATLAIAIIKLAISPTFWVHLIGIGGLKSLFFSWGSVVCIVLSIYYSARHLVGKY</sequence>
<feature type="transmembrane region" description="Helical" evidence="1">
    <location>
        <begin position="55"/>
        <end position="78"/>
    </location>
</feature>
<evidence type="ECO:0000313" key="3">
    <source>
        <dbReference type="Proteomes" id="UP001623592"/>
    </source>
</evidence>
<dbReference type="RefSeq" id="WP_406787791.1">
    <property type="nucleotide sequence ID" value="NZ_JBJIAA010000009.1"/>
</dbReference>
<evidence type="ECO:0000256" key="1">
    <source>
        <dbReference type="SAM" id="Phobius"/>
    </source>
</evidence>
<keyword evidence="3" id="KW-1185">Reference proteome</keyword>
<dbReference type="EMBL" id="JBJIAA010000009">
    <property type="protein sequence ID" value="MFL0251135.1"/>
    <property type="molecule type" value="Genomic_DNA"/>
</dbReference>
<proteinExistence type="predicted"/>